<name>A0AAD5KYJ9_9CRUS</name>
<accession>A0AAD5KYJ9</accession>
<proteinExistence type="predicted"/>
<dbReference type="Proteomes" id="UP000820818">
    <property type="component" value="Linkage Group LG10"/>
</dbReference>
<dbReference type="EMBL" id="WJBH02000010">
    <property type="protein sequence ID" value="KAI9552368.1"/>
    <property type="molecule type" value="Genomic_DNA"/>
</dbReference>
<organism evidence="1 2">
    <name type="scientific">Daphnia sinensis</name>
    <dbReference type="NCBI Taxonomy" id="1820382"/>
    <lineage>
        <taxon>Eukaryota</taxon>
        <taxon>Metazoa</taxon>
        <taxon>Ecdysozoa</taxon>
        <taxon>Arthropoda</taxon>
        <taxon>Crustacea</taxon>
        <taxon>Branchiopoda</taxon>
        <taxon>Diplostraca</taxon>
        <taxon>Cladocera</taxon>
        <taxon>Anomopoda</taxon>
        <taxon>Daphniidae</taxon>
        <taxon>Daphnia</taxon>
        <taxon>Daphnia similis group</taxon>
    </lineage>
</organism>
<comment type="caution">
    <text evidence="1">The sequence shown here is derived from an EMBL/GenBank/DDBJ whole genome shotgun (WGS) entry which is preliminary data.</text>
</comment>
<evidence type="ECO:0000313" key="2">
    <source>
        <dbReference type="Proteomes" id="UP000820818"/>
    </source>
</evidence>
<sequence length="85" mass="9647">MLPTNNMNACGNKNLMFRIVSHLDIQQTQRKAEGTHRSCVTYDVHCQRKKISSPTDWEGASKTTKFATTMQEKSILADYRARKAG</sequence>
<keyword evidence="2" id="KW-1185">Reference proteome</keyword>
<gene>
    <name evidence="1" type="ORF">GHT06_022734</name>
</gene>
<reference evidence="1 2" key="1">
    <citation type="submission" date="2022-05" db="EMBL/GenBank/DDBJ databases">
        <title>A multi-omics perspective on studying reproductive biology in Daphnia sinensis.</title>
        <authorList>
            <person name="Jia J."/>
        </authorList>
    </citation>
    <scope>NUCLEOTIDE SEQUENCE [LARGE SCALE GENOMIC DNA]</scope>
    <source>
        <strain evidence="1 2">WSL</strain>
    </source>
</reference>
<dbReference type="AlphaFoldDB" id="A0AAD5KYJ9"/>
<protein>
    <submittedName>
        <fullName evidence="1">Uncharacterized protein</fullName>
    </submittedName>
</protein>
<evidence type="ECO:0000313" key="1">
    <source>
        <dbReference type="EMBL" id="KAI9552368.1"/>
    </source>
</evidence>